<accession>A0AAT9LDR9</accession>
<dbReference type="AlphaFoldDB" id="A0AAT9LDR9"/>
<reference evidence="1" key="1">
    <citation type="submission" date="2020-10" db="EMBL/GenBank/DDBJ databases">
        <authorList>
            <person name="Kadnikov V."/>
            <person name="Beletsky A.V."/>
            <person name="Mardanov A.V."/>
            <person name="Karnachuk O.V."/>
            <person name="Ravin N.V."/>
        </authorList>
    </citation>
    <scope>NUCLEOTIDE SEQUENCE</scope>
    <source>
        <strain evidence="1">Bu02</strain>
    </source>
</reference>
<dbReference type="Gene3D" id="1.10.1790.10">
    <property type="entry name" value="PRD domain"/>
    <property type="match status" value="1"/>
</dbReference>
<name>A0AAT9LDR9_9FIRM</name>
<sequence length="147" mass="16044">MLESSVKVPQQRNLELSAYEELARKAFLEICAEQAVPDDVAEDAWNLSESAIEVARQQGVRFEYPALKAFLSHMVGCVVRARRGESVSDVGSAIEKEVGESLINAVFSGLEPLYRRMGAILTRPEAVLVATHIAASRNGGKQDGQEN</sequence>
<dbReference type="SUPFAM" id="SSF63520">
    <property type="entry name" value="PTS-regulatory domain, PRD"/>
    <property type="match status" value="1"/>
</dbReference>
<dbReference type="GO" id="GO:0006355">
    <property type="term" value="P:regulation of DNA-templated transcription"/>
    <property type="evidence" value="ECO:0007669"/>
    <property type="project" value="InterPro"/>
</dbReference>
<dbReference type="EMBL" id="CP062796">
    <property type="protein sequence ID" value="QUL99204.1"/>
    <property type="molecule type" value="Genomic_DNA"/>
</dbReference>
<dbReference type="KEGG" id="fcz:IMF26_03870"/>
<gene>
    <name evidence="1" type="ORF">IMF26_03870</name>
</gene>
<protein>
    <recommendedName>
        <fullName evidence="2">PRD domain-containing protein</fullName>
    </recommendedName>
</protein>
<evidence type="ECO:0000313" key="1">
    <source>
        <dbReference type="EMBL" id="QUL99204.1"/>
    </source>
</evidence>
<proteinExistence type="predicted"/>
<evidence type="ECO:0008006" key="2">
    <source>
        <dbReference type="Google" id="ProtNLM"/>
    </source>
</evidence>
<organism evidence="1">
    <name type="scientific">Candidatus Fermentithermobacillus carboniphilus</name>
    <dbReference type="NCBI Taxonomy" id="3085328"/>
    <lineage>
        <taxon>Bacteria</taxon>
        <taxon>Bacillati</taxon>
        <taxon>Bacillota</taxon>
        <taxon>Candidatus Fermentithermobacillia</taxon>
        <taxon>Candidatus Fermentithermobacillales</taxon>
        <taxon>Candidatus Fermentithermobacillaceae</taxon>
        <taxon>Candidatus Fermentithermobacillus</taxon>
    </lineage>
</organism>
<dbReference type="InterPro" id="IPR036634">
    <property type="entry name" value="PRD_sf"/>
</dbReference>
<reference evidence="1" key="2">
    <citation type="journal article" date="2023" name="Biology">
        <title>Prokaryotic Life Associated with Coal-Fire Gas Vents Revealed by Metagenomics.</title>
        <authorList>
            <person name="Kadnikov V.V."/>
            <person name="Mardanov A.V."/>
            <person name="Beletsky A.V."/>
            <person name="Karnachuk O.V."/>
            <person name="Ravin N.V."/>
        </authorList>
    </citation>
    <scope>NUCLEOTIDE SEQUENCE</scope>
    <source>
        <strain evidence="1">Bu02</strain>
    </source>
</reference>